<dbReference type="SMART" id="SM00448">
    <property type="entry name" value="REC"/>
    <property type="match status" value="2"/>
</dbReference>
<feature type="domain" description="Response regulatory" evidence="11">
    <location>
        <begin position="872"/>
        <end position="989"/>
    </location>
</feature>
<dbReference type="Pfam" id="PF13185">
    <property type="entry name" value="GAF_2"/>
    <property type="match status" value="1"/>
</dbReference>
<feature type="coiled-coil region" evidence="8">
    <location>
        <begin position="395"/>
        <end position="429"/>
    </location>
</feature>
<evidence type="ECO:0000256" key="9">
    <source>
        <dbReference type="SAM" id="Phobius"/>
    </source>
</evidence>
<accession>A0ABW5NJ92</accession>
<dbReference type="Pfam" id="PF00072">
    <property type="entry name" value="Response_reg"/>
    <property type="match status" value="2"/>
</dbReference>
<dbReference type="InterPro" id="IPR004358">
    <property type="entry name" value="Sig_transdc_His_kin-like_C"/>
</dbReference>
<dbReference type="InterPro" id="IPR001789">
    <property type="entry name" value="Sig_transdc_resp-reg_receiver"/>
</dbReference>
<dbReference type="CDD" id="cd16922">
    <property type="entry name" value="HATPase_EvgS-ArcB-TorS-like"/>
    <property type="match status" value="1"/>
</dbReference>
<reference evidence="13" key="1">
    <citation type="journal article" date="2019" name="Int. J. Syst. Evol. Microbiol.">
        <title>The Global Catalogue of Microorganisms (GCM) 10K type strain sequencing project: providing services to taxonomists for standard genome sequencing and annotation.</title>
        <authorList>
            <consortium name="The Broad Institute Genomics Platform"/>
            <consortium name="The Broad Institute Genome Sequencing Center for Infectious Disease"/>
            <person name="Wu L."/>
            <person name="Ma J."/>
        </authorList>
    </citation>
    <scope>NUCLEOTIDE SEQUENCE [LARGE SCALE GENOMIC DNA]</scope>
    <source>
        <strain evidence="13">KCTC 42248</strain>
    </source>
</reference>
<dbReference type="Gene3D" id="3.30.565.10">
    <property type="entry name" value="Histidine kinase-like ATPase, C-terminal domain"/>
    <property type="match status" value="1"/>
</dbReference>
<feature type="domain" description="Response regulatory" evidence="11">
    <location>
        <begin position="707"/>
        <end position="819"/>
    </location>
</feature>
<keyword evidence="9" id="KW-0472">Membrane</keyword>
<dbReference type="InterPro" id="IPR003594">
    <property type="entry name" value="HATPase_dom"/>
</dbReference>
<evidence type="ECO:0000313" key="12">
    <source>
        <dbReference type="EMBL" id="MFD2598985.1"/>
    </source>
</evidence>
<feature type="domain" description="Histidine kinase" evidence="10">
    <location>
        <begin position="439"/>
        <end position="661"/>
    </location>
</feature>
<evidence type="ECO:0000256" key="4">
    <source>
        <dbReference type="ARBA" id="ARBA00022679"/>
    </source>
</evidence>
<comment type="catalytic activity">
    <reaction evidence="1">
        <text>ATP + protein L-histidine = ADP + protein N-phospho-L-histidine.</text>
        <dbReference type="EC" id="2.7.13.3"/>
    </reaction>
</comment>
<name>A0ABW5NJ92_9SPHI</name>
<evidence type="ECO:0000256" key="6">
    <source>
        <dbReference type="ARBA" id="ARBA00023012"/>
    </source>
</evidence>
<gene>
    <name evidence="12" type="ORF">ACFSQ3_08470</name>
</gene>
<keyword evidence="8" id="KW-0175">Coiled coil</keyword>
<proteinExistence type="predicted"/>
<evidence type="ECO:0000259" key="10">
    <source>
        <dbReference type="PROSITE" id="PS50109"/>
    </source>
</evidence>
<dbReference type="InterPro" id="IPR007891">
    <property type="entry name" value="CHASE3"/>
</dbReference>
<dbReference type="InterPro" id="IPR011006">
    <property type="entry name" value="CheY-like_superfamily"/>
</dbReference>
<dbReference type="PROSITE" id="PS50109">
    <property type="entry name" value="HIS_KIN"/>
    <property type="match status" value="1"/>
</dbReference>
<feature type="transmembrane region" description="Helical" evidence="9">
    <location>
        <begin position="12"/>
        <end position="31"/>
    </location>
</feature>
<dbReference type="InterPro" id="IPR029016">
    <property type="entry name" value="GAF-like_dom_sf"/>
</dbReference>
<keyword evidence="9" id="KW-0812">Transmembrane</keyword>
<evidence type="ECO:0000256" key="2">
    <source>
        <dbReference type="ARBA" id="ARBA00012438"/>
    </source>
</evidence>
<dbReference type="CDD" id="cd00082">
    <property type="entry name" value="HisKA"/>
    <property type="match status" value="1"/>
</dbReference>
<dbReference type="SMART" id="SM00387">
    <property type="entry name" value="HATPase_c"/>
    <property type="match status" value="1"/>
</dbReference>
<dbReference type="PROSITE" id="PS50110">
    <property type="entry name" value="RESPONSE_REGULATORY"/>
    <property type="match status" value="2"/>
</dbReference>
<dbReference type="InterPro" id="IPR003661">
    <property type="entry name" value="HisK_dim/P_dom"/>
</dbReference>
<protein>
    <recommendedName>
        <fullName evidence="2">histidine kinase</fullName>
        <ecNumber evidence="2">2.7.13.3</ecNumber>
    </recommendedName>
</protein>
<dbReference type="Pfam" id="PF02518">
    <property type="entry name" value="HATPase_c"/>
    <property type="match status" value="1"/>
</dbReference>
<dbReference type="PANTHER" id="PTHR45339:SF1">
    <property type="entry name" value="HYBRID SIGNAL TRANSDUCTION HISTIDINE KINASE J"/>
    <property type="match status" value="1"/>
</dbReference>
<evidence type="ECO:0000256" key="3">
    <source>
        <dbReference type="ARBA" id="ARBA00022553"/>
    </source>
</evidence>
<dbReference type="Gene3D" id="1.10.287.130">
    <property type="match status" value="1"/>
</dbReference>
<keyword evidence="3 7" id="KW-0597">Phosphoprotein</keyword>
<dbReference type="Pfam" id="PF00512">
    <property type="entry name" value="HisKA"/>
    <property type="match status" value="1"/>
</dbReference>
<evidence type="ECO:0000256" key="8">
    <source>
        <dbReference type="SAM" id="Coils"/>
    </source>
</evidence>
<dbReference type="InterPro" id="IPR036890">
    <property type="entry name" value="HATPase_C_sf"/>
</dbReference>
<organism evidence="12 13">
    <name type="scientific">Sphingobacterium corticis</name>
    <dbReference type="NCBI Taxonomy" id="1812823"/>
    <lineage>
        <taxon>Bacteria</taxon>
        <taxon>Pseudomonadati</taxon>
        <taxon>Bacteroidota</taxon>
        <taxon>Sphingobacteriia</taxon>
        <taxon>Sphingobacteriales</taxon>
        <taxon>Sphingobacteriaceae</taxon>
        <taxon>Sphingobacterium</taxon>
    </lineage>
</organism>
<dbReference type="SUPFAM" id="SSF55874">
    <property type="entry name" value="ATPase domain of HSP90 chaperone/DNA topoisomerase II/histidine kinase"/>
    <property type="match status" value="1"/>
</dbReference>
<dbReference type="PRINTS" id="PR00344">
    <property type="entry name" value="BCTRLSENSOR"/>
</dbReference>
<dbReference type="Gene3D" id="3.40.50.2300">
    <property type="match status" value="2"/>
</dbReference>
<feature type="modified residue" description="4-aspartylphosphate" evidence="7">
    <location>
        <position position="922"/>
    </location>
</feature>
<evidence type="ECO:0000259" key="11">
    <source>
        <dbReference type="PROSITE" id="PS50110"/>
    </source>
</evidence>
<feature type="transmembrane region" description="Helical" evidence="9">
    <location>
        <begin position="184"/>
        <end position="206"/>
    </location>
</feature>
<evidence type="ECO:0000313" key="13">
    <source>
        <dbReference type="Proteomes" id="UP001597393"/>
    </source>
</evidence>
<sequence length="994" mass="110559">MKFSIAQRLYFGLIAGFIIVLTIGVLSYLSYQKQIRQSKWVQHTQEVINTTTSVKQLITQIETNKRNIITNPTTQAKMAFDTTVVSLQNTLKQLDSLVEDNPDATAHVQSILDSTNAFIQIWRDINAPKNFDPNNDTLILLQKIRAGSAKTNALVEELERFKQFEHRLFVDRSNKAEKWAQQSIGILLCGLALILIIVGALSYQVYHELVGRLRTQNKLKRSLKNMENLNAETTRQNWQLTSLSKVNNLLQGQYYEDAQQLAGACTSEIAKLLDAPAAILYSFHEEGQLLQPIGTHATPSEIPTHHYLGTGITGQAALAREATVIDTLPEDYPTLSTGIGSAHPKALILLPLWVDDQLIGLLEVIGFKPFTDIHVQLLNLLAHNMAGALQSVISREHLQELVNQISKQKEELETSQEAVKAQSSALEQSNRYKSEFLANMSHELRTPLNSILILANLLSENMGGQLSEKQKEYSQIIHKSGSDLLHLINDILDLSKIESGKIDLFPEEISVDIITQDMDDFFSHVASEREISFSVEFTSPNDPRIYTDKKRIEQILKNLLSNALKFTTAGGTVSLKSYYNSDSDHFKFVVKDTGKGIPDEYQSVIFEAFQQVDGATNRKFGGTGLGLSISRNLAEQLGGSLTLQSTLGVGSEFTLLLPKIGPTAPIQSLEMKQAVTKPMPAPASALVTHQDSVEDDRYALEDGNKLKLLIIEDDENFATILRDFARKKNYNAIVALSGEEGLYCARKFAPSAVLLDIHLPGLSGTEIIYTLKRTPNLSNIPIHVITSHDDLGYLQQEIAGITIKPFEFEQLDSIFQSIAPKSGNLQNAEPTQSKTTEHTLNRLSIQQPREKQQNNPPSSTIDEDLLRIDGCRILLTDDDMRNVYALTAMLEALGADVTAASNGEEALDYLSQENDIELILMDIMMPVMDGYETMQHIRKQEKYQEIPIIAVSAKAMAGDRQKAIDAGATEYLTKPINKTELITLIHSCIPKNRG</sequence>
<dbReference type="RefSeq" id="WP_380869113.1">
    <property type="nucleotide sequence ID" value="NZ_JBHUMA010000006.1"/>
</dbReference>
<dbReference type="SMART" id="SM00065">
    <property type="entry name" value="GAF"/>
    <property type="match status" value="1"/>
</dbReference>
<dbReference type="SMART" id="SM00388">
    <property type="entry name" value="HisKA"/>
    <property type="match status" value="1"/>
</dbReference>
<evidence type="ECO:0000256" key="1">
    <source>
        <dbReference type="ARBA" id="ARBA00000085"/>
    </source>
</evidence>
<dbReference type="SUPFAM" id="SSF55781">
    <property type="entry name" value="GAF domain-like"/>
    <property type="match status" value="1"/>
</dbReference>
<dbReference type="InterPro" id="IPR005467">
    <property type="entry name" value="His_kinase_dom"/>
</dbReference>
<dbReference type="Proteomes" id="UP001597393">
    <property type="component" value="Unassembled WGS sequence"/>
</dbReference>
<dbReference type="InterPro" id="IPR003018">
    <property type="entry name" value="GAF"/>
</dbReference>
<dbReference type="InterPro" id="IPR036097">
    <property type="entry name" value="HisK_dim/P_sf"/>
</dbReference>
<dbReference type="Gene3D" id="3.30.450.40">
    <property type="match status" value="1"/>
</dbReference>
<evidence type="ECO:0000256" key="7">
    <source>
        <dbReference type="PROSITE-ProRule" id="PRU00169"/>
    </source>
</evidence>
<keyword evidence="4" id="KW-0808">Transferase</keyword>
<keyword evidence="9" id="KW-1133">Transmembrane helix</keyword>
<keyword evidence="5" id="KW-0418">Kinase</keyword>
<dbReference type="EC" id="2.7.13.3" evidence="2"/>
<dbReference type="CDD" id="cd17546">
    <property type="entry name" value="REC_hyHK_CKI1_RcsC-like"/>
    <property type="match status" value="1"/>
</dbReference>
<dbReference type="SUPFAM" id="SSF47384">
    <property type="entry name" value="Homodimeric domain of signal transducing histidine kinase"/>
    <property type="match status" value="1"/>
</dbReference>
<feature type="modified residue" description="4-aspartylphosphate" evidence="7">
    <location>
        <position position="756"/>
    </location>
</feature>
<keyword evidence="6" id="KW-0902">Two-component regulatory system</keyword>
<dbReference type="Pfam" id="PF05227">
    <property type="entry name" value="CHASE3"/>
    <property type="match status" value="1"/>
</dbReference>
<dbReference type="EMBL" id="JBHUMA010000006">
    <property type="protein sequence ID" value="MFD2598985.1"/>
    <property type="molecule type" value="Genomic_DNA"/>
</dbReference>
<dbReference type="SUPFAM" id="SSF52172">
    <property type="entry name" value="CheY-like"/>
    <property type="match status" value="2"/>
</dbReference>
<comment type="caution">
    <text evidence="12">The sequence shown here is derived from an EMBL/GenBank/DDBJ whole genome shotgun (WGS) entry which is preliminary data.</text>
</comment>
<keyword evidence="13" id="KW-1185">Reference proteome</keyword>
<dbReference type="PANTHER" id="PTHR45339">
    <property type="entry name" value="HYBRID SIGNAL TRANSDUCTION HISTIDINE KINASE J"/>
    <property type="match status" value="1"/>
</dbReference>
<evidence type="ECO:0000256" key="5">
    <source>
        <dbReference type="ARBA" id="ARBA00022777"/>
    </source>
</evidence>